<dbReference type="EMBL" id="FOAT01000003">
    <property type="protein sequence ID" value="SEK56150.1"/>
    <property type="molecule type" value="Genomic_DNA"/>
</dbReference>
<name>A0A1H7I3X9_RUMAL</name>
<gene>
    <name evidence="1" type="ORF">SAMN05216469_103190</name>
</gene>
<reference evidence="1 2" key="1">
    <citation type="submission" date="2016-10" db="EMBL/GenBank/DDBJ databases">
        <authorList>
            <person name="de Groot N.N."/>
        </authorList>
    </citation>
    <scope>NUCLEOTIDE SEQUENCE [LARGE SCALE GENOMIC DNA]</scope>
    <source>
        <strain evidence="1 2">KH2T6</strain>
    </source>
</reference>
<protein>
    <submittedName>
        <fullName evidence="1">Uncharacterized protein</fullName>
    </submittedName>
</protein>
<evidence type="ECO:0000313" key="2">
    <source>
        <dbReference type="Proteomes" id="UP000186015"/>
    </source>
</evidence>
<dbReference type="RefSeq" id="WP_074830681.1">
    <property type="nucleotide sequence ID" value="NZ_FOAT01000003.1"/>
</dbReference>
<sequence>MLAEVLYRVKKLFTAAAAAVFALSASGCEWDDAEIPDTISSADADKVTTDDEILTDEEIFTEEGSQTHEKDDVIAIAKAVFEKWLEVLAEGKCDAADEMLSENLRYVSPRSRLFNEYYPGKAQTEYYAPAIVSVNDGLTSVTLRVKVSPETLPFGKVNAEVTVVITADDIGKIDKVREIGADAADEKTLYRNAYIAYEAAAEVFDELDPVPSEGMHHMGEGSDLTAAVRKKMRPTGAESFSIAVRDKKLMYVCWSSGSYSQIYPKPQRE</sequence>
<dbReference type="OrthoDB" id="1819772at2"/>
<organism evidence="1 2">
    <name type="scientific">Ruminococcus albus</name>
    <dbReference type="NCBI Taxonomy" id="1264"/>
    <lineage>
        <taxon>Bacteria</taxon>
        <taxon>Bacillati</taxon>
        <taxon>Bacillota</taxon>
        <taxon>Clostridia</taxon>
        <taxon>Eubacteriales</taxon>
        <taxon>Oscillospiraceae</taxon>
        <taxon>Ruminococcus</taxon>
    </lineage>
</organism>
<dbReference type="Proteomes" id="UP000186015">
    <property type="component" value="Unassembled WGS sequence"/>
</dbReference>
<proteinExistence type="predicted"/>
<evidence type="ECO:0000313" key="1">
    <source>
        <dbReference type="EMBL" id="SEK56150.1"/>
    </source>
</evidence>
<dbReference type="AlphaFoldDB" id="A0A1H7I3X9"/>
<accession>A0A1H7I3X9</accession>